<dbReference type="AlphaFoldDB" id="A0A418XEH3"/>
<dbReference type="OrthoDB" id="6165466at2"/>
<reference evidence="1 2" key="1">
    <citation type="submission" date="2018-09" db="EMBL/GenBank/DDBJ databases">
        <authorList>
            <person name="Zhu H."/>
        </authorList>
    </citation>
    <scope>NUCLEOTIDE SEQUENCE [LARGE SCALE GENOMIC DNA]</scope>
    <source>
        <strain evidence="1 2">K1S02-6</strain>
    </source>
</reference>
<sequence>MQLNSARQAWHDSLYMPWDSVMAGSIDRAQLGIIEASGYVRRKATEIDESGKEISYTRLVLAPGIKGTRPDGATSTGRCAHQAIAGRVQMAIDTLSSELKAFGHWLYSPTPTAEHRESAEETVFCIAYHSLVQAGGRMTTAKWQKAEFVAKGVLYRYRRMHQGGQSSCEDPLAKPEAFRAALLDTYGVALASENWAREWGPFVQTCFDVCNDIDKQALRPVAAVISEMKEAA</sequence>
<keyword evidence="2" id="KW-1185">Reference proteome</keyword>
<gene>
    <name evidence="1" type="ORF">D3879_14740</name>
</gene>
<evidence type="ECO:0000313" key="2">
    <source>
        <dbReference type="Proteomes" id="UP000284021"/>
    </source>
</evidence>
<comment type="caution">
    <text evidence="1">The sequence shown here is derived from an EMBL/GenBank/DDBJ whole genome shotgun (WGS) entry which is preliminary data.</text>
</comment>
<evidence type="ECO:0000313" key="1">
    <source>
        <dbReference type="EMBL" id="RJG10934.1"/>
    </source>
</evidence>
<accession>A0A418XEH3</accession>
<organism evidence="1 2">
    <name type="scientific">Pseudomonas cavernicola</name>
    <dbReference type="NCBI Taxonomy" id="2320866"/>
    <lineage>
        <taxon>Bacteria</taxon>
        <taxon>Pseudomonadati</taxon>
        <taxon>Pseudomonadota</taxon>
        <taxon>Gammaproteobacteria</taxon>
        <taxon>Pseudomonadales</taxon>
        <taxon>Pseudomonadaceae</taxon>
        <taxon>Pseudomonas</taxon>
    </lineage>
</organism>
<dbReference type="Proteomes" id="UP000284021">
    <property type="component" value="Unassembled WGS sequence"/>
</dbReference>
<dbReference type="RefSeq" id="WP_119955066.1">
    <property type="nucleotide sequence ID" value="NZ_QYUR01000003.1"/>
</dbReference>
<proteinExistence type="predicted"/>
<protein>
    <submittedName>
        <fullName evidence="1">Uncharacterized protein</fullName>
    </submittedName>
</protein>
<dbReference type="EMBL" id="QYUR01000003">
    <property type="protein sequence ID" value="RJG10934.1"/>
    <property type="molecule type" value="Genomic_DNA"/>
</dbReference>
<name>A0A418XEH3_9PSED</name>